<reference evidence="1 2" key="1">
    <citation type="submission" date="2016-03" db="EMBL/GenBank/DDBJ databases">
        <authorList>
            <person name="Ploux O."/>
        </authorList>
    </citation>
    <scope>NUCLEOTIDE SEQUENCE [LARGE SCALE GENOMIC DNA]</scope>
    <source>
        <strain evidence="1 2">LPB0076</strain>
    </source>
</reference>
<proteinExistence type="predicted"/>
<dbReference type="GO" id="GO:0043165">
    <property type="term" value="P:Gram-negative-bacterium-type cell outer membrane assembly"/>
    <property type="evidence" value="ECO:0007669"/>
    <property type="project" value="InterPro"/>
</dbReference>
<dbReference type="PROSITE" id="PS51257">
    <property type="entry name" value="PROKAR_LIPOPROTEIN"/>
    <property type="match status" value="1"/>
</dbReference>
<protein>
    <recommendedName>
        <fullName evidence="3">Lipoprotein</fullName>
    </recommendedName>
</protein>
<organism evidence="1 2">
    <name type="scientific">Flavobacterium crassostreae</name>
    <dbReference type="NCBI Taxonomy" id="1763534"/>
    <lineage>
        <taxon>Bacteria</taxon>
        <taxon>Pseudomonadati</taxon>
        <taxon>Bacteroidota</taxon>
        <taxon>Flavobacteriia</taxon>
        <taxon>Flavobacteriales</taxon>
        <taxon>Flavobacteriaceae</taxon>
        <taxon>Flavobacterium</taxon>
    </lineage>
</organism>
<evidence type="ECO:0000313" key="2">
    <source>
        <dbReference type="Proteomes" id="UP000093510"/>
    </source>
</evidence>
<dbReference type="STRING" id="1763534.GCA_001831475_00103"/>
<gene>
    <name evidence="1" type="ORF">LPBF_10985</name>
</gene>
<dbReference type="GO" id="GO:0019867">
    <property type="term" value="C:outer membrane"/>
    <property type="evidence" value="ECO:0007669"/>
    <property type="project" value="InterPro"/>
</dbReference>
<sequence>MKNSYLIIALTLLFALSGCSVYNFTGTGKIDAKTFQVNFFQNNAELIEPGIDRTFTLALQDLIQNQTNLNLVKTAGDLTYEGEIVSYRVSPMTATADQQASQNRLNIRINVRFSNQKKETDDFERTFEFYYDYPAAQQLTGAPLDAALKEIFDRITQDIFNESLAKW</sequence>
<keyword evidence="2" id="KW-1185">Reference proteome</keyword>
<accession>A0A1B9DXU0</accession>
<name>A0A1B9DXU0_9FLAO</name>
<dbReference type="AlphaFoldDB" id="A0A1B9DXU0"/>
<dbReference type="Proteomes" id="UP000093510">
    <property type="component" value="Unassembled WGS sequence"/>
</dbReference>
<evidence type="ECO:0008006" key="3">
    <source>
        <dbReference type="Google" id="ProtNLM"/>
    </source>
</evidence>
<dbReference type="Pfam" id="PF04390">
    <property type="entry name" value="LptE"/>
    <property type="match status" value="1"/>
</dbReference>
<dbReference type="InterPro" id="IPR007485">
    <property type="entry name" value="LPS_assembly_LptE"/>
</dbReference>
<dbReference type="OrthoDB" id="9790776at2"/>
<comment type="caution">
    <text evidence="1">The sequence shown here is derived from an EMBL/GenBank/DDBJ whole genome shotgun (WGS) entry which is preliminary data.</text>
</comment>
<dbReference type="RefSeq" id="WP_066336353.1">
    <property type="nucleotide sequence ID" value="NZ_CP017688.1"/>
</dbReference>
<dbReference type="EMBL" id="LVEP01000038">
    <property type="protein sequence ID" value="OCB74502.1"/>
    <property type="molecule type" value="Genomic_DNA"/>
</dbReference>
<evidence type="ECO:0000313" key="1">
    <source>
        <dbReference type="EMBL" id="OCB74502.1"/>
    </source>
</evidence>